<dbReference type="SUPFAM" id="SSF52743">
    <property type="entry name" value="Subtilisin-like"/>
    <property type="match status" value="1"/>
</dbReference>
<feature type="compositionally biased region" description="Gly residues" evidence="7">
    <location>
        <begin position="1459"/>
        <end position="1476"/>
    </location>
</feature>
<dbReference type="InterPro" id="IPR001119">
    <property type="entry name" value="SLH_dom"/>
</dbReference>
<evidence type="ECO:0000256" key="3">
    <source>
        <dbReference type="ARBA" id="ARBA00022670"/>
    </source>
</evidence>
<dbReference type="InterPro" id="IPR003137">
    <property type="entry name" value="PA_domain"/>
</dbReference>
<comment type="caution">
    <text evidence="9">The sequence shown here is derived from an EMBL/GenBank/DDBJ whole genome shotgun (WGS) entry which is preliminary data.</text>
</comment>
<keyword evidence="4 6" id="KW-0378">Hydrolase</keyword>
<dbReference type="Gene3D" id="2.60.40.1080">
    <property type="match status" value="5"/>
</dbReference>
<dbReference type="Proteomes" id="UP001516620">
    <property type="component" value="Unassembled WGS sequence"/>
</dbReference>
<gene>
    <name evidence="9" type="ORF">IM700_000735</name>
</gene>
<dbReference type="PROSITE" id="PS51892">
    <property type="entry name" value="SUBTILASE"/>
    <property type="match status" value="1"/>
</dbReference>
<evidence type="ECO:0000313" key="10">
    <source>
        <dbReference type="Proteomes" id="UP001516620"/>
    </source>
</evidence>
<dbReference type="CDD" id="cd07474">
    <property type="entry name" value="Peptidases_S8_subtilisin_Vpr-like"/>
    <property type="match status" value="1"/>
</dbReference>
<keyword evidence="3 6" id="KW-0645">Protease</keyword>
<keyword evidence="5 6" id="KW-0720">Serine protease</keyword>
<evidence type="ECO:0000256" key="4">
    <source>
        <dbReference type="ARBA" id="ARBA00022801"/>
    </source>
</evidence>
<dbReference type="Pfam" id="PF02368">
    <property type="entry name" value="Big_2"/>
    <property type="match status" value="4"/>
</dbReference>
<dbReference type="InterPro" id="IPR008964">
    <property type="entry name" value="Invasin/intimin_cell_adhesion"/>
</dbReference>
<dbReference type="RefSeq" id="WP_193415673.1">
    <property type="nucleotide sequence ID" value="NZ_JADCNN020000001.1"/>
</dbReference>
<evidence type="ECO:0000313" key="9">
    <source>
        <dbReference type="EMBL" id="MBM6994181.1"/>
    </source>
</evidence>
<keyword evidence="2" id="KW-0964">Secreted</keyword>
<accession>A0ABS2H0Z8</accession>
<organism evidence="9 10">
    <name type="scientific">Paenibacillus rhizolycopersici</name>
    <dbReference type="NCBI Taxonomy" id="2780073"/>
    <lineage>
        <taxon>Bacteria</taxon>
        <taxon>Bacillati</taxon>
        <taxon>Bacillota</taxon>
        <taxon>Bacilli</taxon>
        <taxon>Bacillales</taxon>
        <taxon>Paenibacillaceae</taxon>
        <taxon>Paenibacillus</taxon>
    </lineage>
</organism>
<dbReference type="InterPro" id="IPR050131">
    <property type="entry name" value="Peptidase_S8_subtilisin-like"/>
</dbReference>
<sequence>MSKRVVAGILSFILAFTLLLPMAGAEGGALAGADGRREGVPRLNQDAVTQEVLRNQASEVQLSGREKRQVSGQASAADNGLTLERRDAETSAVQPQNFVPLTDGNEPTTVIVELKEAPLKVFEVSQSKARSSQSLSSHRKAIDLQQQTFKTQAVSKLKANIHREYEHIFNGYSLTIPANEVESLLKLPGVKAVYPNETVYATEEEEVPTAPLDSVSFIGSGSFWEEGTEGQGIKVGVIDTGAAKDHPDLAGAIPDGYWGYDFVNEDNDPYETTYDDFLKSGQPEFNSDGRPYYTSHGSHVSGIVAGRGIGKDELAGVKGVAPEAEVYAYKVLGPYGSGSTEDVIAGIERAVEDGMDVINLSLGSETNNQRSADSIAVNNAMKAGVVAVVSSGNSGPGSATVSDPGTSELAITVGASKPPLVTPIMQIAAMGEEGFFMETFDKSTGIENLTDSYPLVDVGLGKPGDYAGKDLTGKIAFIKRGEISFADKALNAQASGAVAAIVFNNAPEALESGTLGNVEVNIPVYALSGAYGERIRTAMQAQELSAEFSSTIEEDIMAGFSSRGPAKPGYDIKPDISAPGMSIRSSVPEYEDWYAAQNGTSMAAPHVTGAAALAAQKYPNLTPYEIKSLFMNNTVKLNDRNGDRYTHMDQGAGRIALDQVLEAKAVAMVEDSTPYVDGEAPETFYTASLSFGYVGNGFSAEQHVIVKDIAGESSNYSIRTQWYGNSPIDLTLSAAEAAVSAGGETGFDVEVAVPEEAANQRYEGEVILTETTTGHEIKLPVAVYVGDTPQQDVVTDVELSNNPISPNDDDLFDTTDISFTVNEYAEYFSLEVHDIDGTWLGVVFQTDGGVSPDNYTLSGWDGRILDEFDEEVALPDGEYLLVPYTGTSMFDSVPSEDSAYVFFVDTSAPVSKLNEPALKVKSSGQTGVIYGEVTEDMLINYLVTAGGLDMDVVIGVEALYLNANGEVETSIGTIDNQGNFKIEIPVVPGDNYYEVYVYDLAGNGYWDPAHIVRYNHAVEPALLINPENLTLQAGESQALAVNYKAADGTESDVTAAAEYRVVDPTIATVTNGNVTGVAEGTTTIEVVHEGLTKTVTVTVTAEGGEEQAELRVSPETLTLQAGESQALAVTYKAVDGTESDVTTTAEYRVVDPTIATVNQGNVTGAGEGTTTIEVEHEGLTKTVAVTVTPEGGEEQADLRVNPESLTLQAGESQALAVTYKAIDGTESDVTETAEYRVADPLIATVTNGNVTGVAEGTTTIEVVYEGLTRTVTVTVTAEGGEEQAELRVSPETLTLQAGKSQTLAVTYKAVDGTESDVTAAAAYRVAEPTIAEVDAGNVTGLAAGTTTIEVEHDGLTKSISVTVTSNEEPGEPSLTVMPASLSLKAGTSGQLTVTYKDVEGTESTVTDAVYESKNPQIATVSSTGLISAVKAGSTSIDVIYQGLVEHVTVTVTPADPPNNGGGGGNGGGSGGGGSSSGGSTSTPTTTPTPPAPPAIPKDAVAIKAGEPTVVKLPNGFTLTIPAGAITSSEAAYVQVTPATEEDTKKLLEGLKLAAGIQSFGIYYDINILTKDGKPLDPVTLSKPAEAAIPLTALNPGTIKGEKISLFKLGDKGELDQFFGRLKDGKVVANLYGFSRYIYLAKNVTFTDVTPAKFAWAVDAIEILASKDILAGSVDGNFHPETQVTRAEFVSMLVRALELKADPNAVSTVSFSDVPAGSWYEEAVKIATSRGLISGYASGIFAPDRPITRGEMAVVLAKALAALGQSAGAAGSLNGFADQTRIPAWSAEAVAKVTGLGIMKGKAGNRFEAELPTTRAEAAVVVYRIFKDFTK</sequence>
<dbReference type="InterPro" id="IPR015500">
    <property type="entry name" value="Peptidase_S8_subtilisin-rel"/>
</dbReference>
<feature type="active site" description="Charge relay system" evidence="6">
    <location>
        <position position="296"/>
    </location>
</feature>
<dbReference type="InterPro" id="IPR034213">
    <property type="entry name" value="S8_Vpr-like"/>
</dbReference>
<evidence type="ECO:0000256" key="7">
    <source>
        <dbReference type="SAM" id="MobiDB-lite"/>
    </source>
</evidence>
<dbReference type="Pfam" id="PF00082">
    <property type="entry name" value="Peptidase_S8"/>
    <property type="match status" value="1"/>
</dbReference>
<dbReference type="Pfam" id="PF05922">
    <property type="entry name" value="Inhibitor_I9"/>
    <property type="match status" value="1"/>
</dbReference>
<protein>
    <submittedName>
        <fullName evidence="9">S8 family serine peptidase</fullName>
    </submittedName>
</protein>
<dbReference type="PROSITE" id="PS51272">
    <property type="entry name" value="SLH"/>
    <property type="match status" value="3"/>
</dbReference>
<evidence type="ECO:0000256" key="5">
    <source>
        <dbReference type="ARBA" id="ARBA00022825"/>
    </source>
</evidence>
<dbReference type="SUPFAM" id="SSF49373">
    <property type="entry name" value="Invasin/intimin cell-adhesion fragments"/>
    <property type="match status" value="5"/>
</dbReference>
<dbReference type="InterPro" id="IPR037045">
    <property type="entry name" value="S8pro/Inhibitor_I9_sf"/>
</dbReference>
<dbReference type="PROSITE" id="PS00138">
    <property type="entry name" value="SUBTILASE_SER"/>
    <property type="match status" value="1"/>
</dbReference>
<dbReference type="EMBL" id="JADCNN020000001">
    <property type="protein sequence ID" value="MBM6994181.1"/>
    <property type="molecule type" value="Genomic_DNA"/>
</dbReference>
<evidence type="ECO:0000256" key="6">
    <source>
        <dbReference type="PROSITE-ProRule" id="PRU01240"/>
    </source>
</evidence>
<reference evidence="9 10" key="1">
    <citation type="submission" date="2021-01" db="EMBL/GenBank/DDBJ databases">
        <title>Paenibacillus sp.nov. isolated from the rhizosphere soil of tomato plant.</title>
        <authorList>
            <person name="Thin K.K."/>
            <person name="Zhang X."/>
            <person name="He S."/>
        </authorList>
    </citation>
    <scope>NUCLEOTIDE SEQUENCE [LARGE SCALE GENOMIC DNA]</scope>
    <source>
        <strain evidence="9 10">DXFW5</strain>
    </source>
</reference>
<dbReference type="PANTHER" id="PTHR43806:SF65">
    <property type="entry name" value="SERINE PROTEASE APRX"/>
    <property type="match status" value="1"/>
</dbReference>
<dbReference type="SUPFAM" id="SSF54897">
    <property type="entry name" value="Protease propeptides/inhibitors"/>
    <property type="match status" value="1"/>
</dbReference>
<dbReference type="Gene3D" id="3.50.30.30">
    <property type="match status" value="1"/>
</dbReference>
<dbReference type="InterPro" id="IPR046450">
    <property type="entry name" value="PA_dom_sf"/>
</dbReference>
<feature type="region of interest" description="Disordered" evidence="7">
    <location>
        <begin position="59"/>
        <end position="82"/>
    </location>
</feature>
<evidence type="ECO:0000259" key="8">
    <source>
        <dbReference type="PROSITE" id="PS51272"/>
    </source>
</evidence>
<dbReference type="PROSITE" id="PS00137">
    <property type="entry name" value="SUBTILASE_HIS"/>
    <property type="match status" value="1"/>
</dbReference>
<dbReference type="InterPro" id="IPR036852">
    <property type="entry name" value="Peptidase_S8/S53_dom_sf"/>
</dbReference>
<dbReference type="InterPro" id="IPR003343">
    <property type="entry name" value="Big_2"/>
</dbReference>
<feature type="active site" description="Charge relay system" evidence="6">
    <location>
        <position position="601"/>
    </location>
</feature>
<dbReference type="SUPFAM" id="SSF52025">
    <property type="entry name" value="PA domain"/>
    <property type="match status" value="1"/>
</dbReference>
<dbReference type="InterPro" id="IPR022398">
    <property type="entry name" value="Peptidase_S8_His-AS"/>
</dbReference>
<dbReference type="InterPro" id="IPR000209">
    <property type="entry name" value="Peptidase_S8/S53_dom"/>
</dbReference>
<feature type="domain" description="SLH" evidence="8">
    <location>
        <begin position="1772"/>
        <end position="1830"/>
    </location>
</feature>
<feature type="region of interest" description="Disordered" evidence="7">
    <location>
        <begin position="1451"/>
        <end position="1497"/>
    </location>
</feature>
<dbReference type="InterPro" id="IPR023828">
    <property type="entry name" value="Peptidase_S8_Ser-AS"/>
</dbReference>
<dbReference type="Pfam" id="PF00395">
    <property type="entry name" value="SLH"/>
    <property type="match status" value="3"/>
</dbReference>
<dbReference type="CDD" id="cd02133">
    <property type="entry name" value="PA_C5a_like"/>
    <property type="match status" value="1"/>
</dbReference>
<proteinExistence type="inferred from homology"/>
<name>A0ABS2H0Z8_9BACL</name>
<comment type="similarity">
    <text evidence="1 6">Belongs to the peptidase S8 family.</text>
</comment>
<feature type="domain" description="SLH" evidence="8">
    <location>
        <begin position="1706"/>
        <end position="1769"/>
    </location>
</feature>
<dbReference type="SMART" id="SM00635">
    <property type="entry name" value="BID_2"/>
    <property type="match status" value="5"/>
</dbReference>
<dbReference type="Gene3D" id="3.30.70.80">
    <property type="entry name" value="Peptidase S8 propeptide/proteinase inhibitor I9"/>
    <property type="match status" value="1"/>
</dbReference>
<dbReference type="PANTHER" id="PTHR43806">
    <property type="entry name" value="PEPTIDASE S8"/>
    <property type="match status" value="1"/>
</dbReference>
<dbReference type="PRINTS" id="PR00723">
    <property type="entry name" value="SUBTILISIN"/>
</dbReference>
<dbReference type="Gene3D" id="3.40.50.200">
    <property type="entry name" value="Peptidase S8/S53 domain"/>
    <property type="match status" value="1"/>
</dbReference>
<evidence type="ECO:0000256" key="2">
    <source>
        <dbReference type="ARBA" id="ARBA00022512"/>
    </source>
</evidence>
<keyword evidence="2" id="KW-0134">Cell wall</keyword>
<feature type="active site" description="Charge relay system" evidence="6">
    <location>
        <position position="239"/>
    </location>
</feature>
<dbReference type="InterPro" id="IPR010259">
    <property type="entry name" value="S8pro/Inhibitor_I9"/>
</dbReference>
<evidence type="ECO:0000256" key="1">
    <source>
        <dbReference type="ARBA" id="ARBA00011073"/>
    </source>
</evidence>
<keyword evidence="10" id="KW-1185">Reference proteome</keyword>
<feature type="domain" description="SLH" evidence="8">
    <location>
        <begin position="1642"/>
        <end position="1705"/>
    </location>
</feature>
<dbReference type="Pfam" id="PF02225">
    <property type="entry name" value="PA"/>
    <property type="match status" value="1"/>
</dbReference>
<feature type="compositionally biased region" description="Pro residues" evidence="7">
    <location>
        <begin position="1486"/>
        <end position="1495"/>
    </location>
</feature>